<evidence type="ECO:0000259" key="4">
    <source>
        <dbReference type="Pfam" id="PF13649"/>
    </source>
</evidence>
<name>A0A6G9XJY6_NOCBR</name>
<feature type="domain" description="Methyltransferase" evidence="4">
    <location>
        <begin position="30"/>
        <end position="118"/>
    </location>
</feature>
<proteinExistence type="predicted"/>
<evidence type="ECO:0000313" key="6">
    <source>
        <dbReference type="Proteomes" id="UP000501705"/>
    </source>
</evidence>
<dbReference type="Proteomes" id="UP000501705">
    <property type="component" value="Chromosome"/>
</dbReference>
<reference evidence="5 6" key="1">
    <citation type="journal article" date="2019" name="ACS Chem. Biol.">
        <title>Identification and Mobilization of a Cryptic Antibiotic Biosynthesis Gene Locus from a Human-Pathogenic Nocardia Isolate.</title>
        <authorList>
            <person name="Herisse M."/>
            <person name="Ishida K."/>
            <person name="Porter J.L."/>
            <person name="Howden B."/>
            <person name="Hertweck C."/>
            <person name="Stinear T.P."/>
            <person name="Pidot S.J."/>
        </authorList>
    </citation>
    <scope>NUCLEOTIDE SEQUENCE [LARGE SCALE GENOMIC DNA]</scope>
    <source>
        <strain evidence="5 6">AUSMDU00024985</strain>
    </source>
</reference>
<dbReference type="InterPro" id="IPR029063">
    <property type="entry name" value="SAM-dependent_MTases_sf"/>
</dbReference>
<dbReference type="CDD" id="cd02440">
    <property type="entry name" value="AdoMet_MTases"/>
    <property type="match status" value="1"/>
</dbReference>
<dbReference type="PANTHER" id="PTHR43464:SF19">
    <property type="entry name" value="UBIQUINONE BIOSYNTHESIS O-METHYLTRANSFERASE, MITOCHONDRIAL"/>
    <property type="match status" value="1"/>
</dbReference>
<dbReference type="GO" id="GO:0032259">
    <property type="term" value="P:methylation"/>
    <property type="evidence" value="ECO:0007669"/>
    <property type="project" value="UniProtKB-KW"/>
</dbReference>
<sequence>MDAVTGIDWNHNSFYHRFLVRQLPGNATRVLDVGCGTGAFAVVLAGHAERVDAIDRSPAMIEAAKQVVPANVTCVLGNILAQRFPPASYDAIVSISTLHHLPLDEVLPVLADALRPGGVLAAVALPRTDLPRELPIEFLAALAHRVLGGVFALLRTLGPGDWHAIDPTHAAMPVMLDPSLTTRQVREQVTALLPGARVRRRLLWRYSLVWHKPLDR</sequence>
<evidence type="ECO:0000256" key="1">
    <source>
        <dbReference type="ARBA" id="ARBA00022603"/>
    </source>
</evidence>
<dbReference type="InterPro" id="IPR041698">
    <property type="entry name" value="Methyltransf_25"/>
</dbReference>
<dbReference type="Gene3D" id="3.40.50.150">
    <property type="entry name" value="Vaccinia Virus protein VP39"/>
    <property type="match status" value="1"/>
</dbReference>
<dbReference type="GO" id="GO:0008168">
    <property type="term" value="F:methyltransferase activity"/>
    <property type="evidence" value="ECO:0007669"/>
    <property type="project" value="UniProtKB-KW"/>
</dbReference>
<keyword evidence="2 5" id="KW-0808">Transferase</keyword>
<evidence type="ECO:0000256" key="2">
    <source>
        <dbReference type="ARBA" id="ARBA00022679"/>
    </source>
</evidence>
<keyword evidence="3" id="KW-0949">S-adenosyl-L-methionine</keyword>
<dbReference type="AlphaFoldDB" id="A0A6G9XJY6"/>
<evidence type="ECO:0000313" key="5">
    <source>
        <dbReference type="EMBL" id="QIS01170.1"/>
    </source>
</evidence>
<dbReference type="PANTHER" id="PTHR43464">
    <property type="entry name" value="METHYLTRANSFERASE"/>
    <property type="match status" value="1"/>
</dbReference>
<evidence type="ECO:0000256" key="3">
    <source>
        <dbReference type="ARBA" id="ARBA00022691"/>
    </source>
</evidence>
<dbReference type="SUPFAM" id="SSF53335">
    <property type="entry name" value="S-adenosyl-L-methionine-dependent methyltransferases"/>
    <property type="match status" value="1"/>
</dbReference>
<gene>
    <name evidence="5" type="ORF">F5X71_01510</name>
</gene>
<keyword evidence="1 5" id="KW-0489">Methyltransferase</keyword>
<dbReference type="Pfam" id="PF13649">
    <property type="entry name" value="Methyltransf_25"/>
    <property type="match status" value="1"/>
</dbReference>
<dbReference type="EMBL" id="CP046171">
    <property type="protein sequence ID" value="QIS01170.1"/>
    <property type="molecule type" value="Genomic_DNA"/>
</dbReference>
<protein>
    <submittedName>
        <fullName evidence="5">Methyltransferase domain-containing protein</fullName>
    </submittedName>
</protein>
<organism evidence="5 6">
    <name type="scientific">Nocardia brasiliensis</name>
    <dbReference type="NCBI Taxonomy" id="37326"/>
    <lineage>
        <taxon>Bacteria</taxon>
        <taxon>Bacillati</taxon>
        <taxon>Actinomycetota</taxon>
        <taxon>Actinomycetes</taxon>
        <taxon>Mycobacteriales</taxon>
        <taxon>Nocardiaceae</taxon>
        <taxon>Nocardia</taxon>
    </lineage>
</organism>
<accession>A0A6G9XJY6</accession>